<organism evidence="1 2">
    <name type="scientific">Catenuloplanes indicus</name>
    <dbReference type="NCBI Taxonomy" id="137267"/>
    <lineage>
        <taxon>Bacteria</taxon>
        <taxon>Bacillati</taxon>
        <taxon>Actinomycetota</taxon>
        <taxon>Actinomycetes</taxon>
        <taxon>Micromonosporales</taxon>
        <taxon>Micromonosporaceae</taxon>
        <taxon>Catenuloplanes</taxon>
    </lineage>
</organism>
<dbReference type="RefSeq" id="WP_307247617.1">
    <property type="nucleotide sequence ID" value="NZ_JAUSUZ010000001.1"/>
</dbReference>
<evidence type="ECO:0000313" key="2">
    <source>
        <dbReference type="Proteomes" id="UP001240236"/>
    </source>
</evidence>
<proteinExistence type="predicted"/>
<evidence type="ECO:0000313" key="1">
    <source>
        <dbReference type="EMBL" id="MDQ0371109.1"/>
    </source>
</evidence>
<sequence>MTAPDRKVTQRLRCYSPADLALLLEGTGLRLDGILLGGERIALRHWPRLLTEEAEYLAVLTPLANEGIQS</sequence>
<protein>
    <submittedName>
        <fullName evidence="1">Uncharacterized protein</fullName>
    </submittedName>
</protein>
<comment type="caution">
    <text evidence="1">The sequence shown here is derived from an EMBL/GenBank/DDBJ whole genome shotgun (WGS) entry which is preliminary data.</text>
</comment>
<dbReference type="AlphaFoldDB" id="A0AAE3W7S4"/>
<reference evidence="1 2" key="1">
    <citation type="submission" date="2023-07" db="EMBL/GenBank/DDBJ databases">
        <title>Sequencing the genomes of 1000 actinobacteria strains.</title>
        <authorList>
            <person name="Klenk H.-P."/>
        </authorList>
    </citation>
    <scope>NUCLEOTIDE SEQUENCE [LARGE SCALE GENOMIC DNA]</scope>
    <source>
        <strain evidence="1 2">DSM 44709</strain>
    </source>
</reference>
<name>A0AAE3W7S4_9ACTN</name>
<dbReference type="Proteomes" id="UP001240236">
    <property type="component" value="Unassembled WGS sequence"/>
</dbReference>
<accession>A0AAE3W7S4</accession>
<gene>
    <name evidence="1" type="ORF">J2S42_007778</name>
</gene>
<dbReference type="EMBL" id="JAUSUZ010000001">
    <property type="protein sequence ID" value="MDQ0371109.1"/>
    <property type="molecule type" value="Genomic_DNA"/>
</dbReference>
<keyword evidence="2" id="KW-1185">Reference proteome</keyword>